<comment type="caution">
    <text evidence="1">The sequence shown here is derived from an EMBL/GenBank/DDBJ whole genome shotgun (WGS) entry which is preliminary data.</text>
</comment>
<dbReference type="EMBL" id="JAUYZG010000002">
    <property type="protein sequence ID" value="KAK2913577.1"/>
    <property type="molecule type" value="Genomic_DNA"/>
</dbReference>
<sequence length="85" mass="9676">MKNKESTGISKYFTYNELKPNLLRLQLASPHRVGELSTTYPRAHNTSIAEIRPSLAVTHTETTKEIPKSQIRINCVHAPDKYKVL</sequence>
<name>A0AA88QA69_9TELE</name>
<reference evidence="1" key="1">
    <citation type="submission" date="2023-08" db="EMBL/GenBank/DDBJ databases">
        <title>Chromosome-level Genome Assembly of mud carp (Cirrhinus molitorella).</title>
        <authorList>
            <person name="Liu H."/>
        </authorList>
    </citation>
    <scope>NUCLEOTIDE SEQUENCE</scope>
    <source>
        <strain evidence="1">Prfri</strain>
        <tissue evidence="1">Muscle</tissue>
    </source>
</reference>
<keyword evidence="2" id="KW-1185">Reference proteome</keyword>
<accession>A0AA88QA69</accession>
<dbReference type="Proteomes" id="UP001187343">
    <property type="component" value="Unassembled WGS sequence"/>
</dbReference>
<evidence type="ECO:0000313" key="1">
    <source>
        <dbReference type="EMBL" id="KAK2913577.1"/>
    </source>
</evidence>
<proteinExistence type="predicted"/>
<gene>
    <name evidence="1" type="ORF">Q8A67_001976</name>
</gene>
<protein>
    <submittedName>
        <fullName evidence="1">Uncharacterized protein</fullName>
    </submittedName>
</protein>
<organism evidence="1 2">
    <name type="scientific">Cirrhinus molitorella</name>
    <name type="common">mud carp</name>
    <dbReference type="NCBI Taxonomy" id="172907"/>
    <lineage>
        <taxon>Eukaryota</taxon>
        <taxon>Metazoa</taxon>
        <taxon>Chordata</taxon>
        <taxon>Craniata</taxon>
        <taxon>Vertebrata</taxon>
        <taxon>Euteleostomi</taxon>
        <taxon>Actinopterygii</taxon>
        <taxon>Neopterygii</taxon>
        <taxon>Teleostei</taxon>
        <taxon>Ostariophysi</taxon>
        <taxon>Cypriniformes</taxon>
        <taxon>Cyprinidae</taxon>
        <taxon>Labeoninae</taxon>
        <taxon>Labeonini</taxon>
        <taxon>Cirrhinus</taxon>
    </lineage>
</organism>
<evidence type="ECO:0000313" key="2">
    <source>
        <dbReference type="Proteomes" id="UP001187343"/>
    </source>
</evidence>
<dbReference type="AlphaFoldDB" id="A0AA88QA69"/>